<feature type="domain" description="UvrD-like helicase ATP-binding" evidence="7">
    <location>
        <begin position="473"/>
        <end position="846"/>
    </location>
</feature>
<dbReference type="PANTHER" id="PTHR21529:SF4">
    <property type="entry name" value="TPR AND ANKYRIN REPEAT-CONTAINING PROTEIN 1"/>
    <property type="match status" value="1"/>
</dbReference>
<dbReference type="Proteomes" id="UP000772434">
    <property type="component" value="Unassembled WGS sequence"/>
</dbReference>
<dbReference type="GO" id="GO:0005524">
    <property type="term" value="F:ATP binding"/>
    <property type="evidence" value="ECO:0007669"/>
    <property type="project" value="UniProtKB-UniRule"/>
</dbReference>
<evidence type="ECO:0000256" key="2">
    <source>
        <dbReference type="ARBA" id="ARBA00022801"/>
    </source>
</evidence>
<dbReference type="OrthoDB" id="3156807at2759"/>
<evidence type="ECO:0000256" key="4">
    <source>
        <dbReference type="ARBA" id="ARBA00022840"/>
    </source>
</evidence>
<evidence type="ECO:0000256" key="3">
    <source>
        <dbReference type="ARBA" id="ARBA00022806"/>
    </source>
</evidence>
<dbReference type="InterPro" id="IPR039904">
    <property type="entry name" value="TRANK1"/>
</dbReference>
<keyword evidence="2 5" id="KW-0378">Hydrolase</keyword>
<feature type="compositionally biased region" description="Pro residues" evidence="6">
    <location>
        <begin position="2171"/>
        <end position="2184"/>
    </location>
</feature>
<name>A0A9P5PQB3_9AGAR</name>
<dbReference type="Pfam" id="PF13361">
    <property type="entry name" value="UvrD_C"/>
    <property type="match status" value="1"/>
</dbReference>
<keyword evidence="4 5" id="KW-0067">ATP-binding</keyword>
<dbReference type="Pfam" id="PF00580">
    <property type="entry name" value="UvrD-helicase"/>
    <property type="match status" value="1"/>
</dbReference>
<dbReference type="InterPro" id="IPR027417">
    <property type="entry name" value="P-loop_NTPase"/>
</dbReference>
<evidence type="ECO:0000256" key="1">
    <source>
        <dbReference type="ARBA" id="ARBA00022741"/>
    </source>
</evidence>
<dbReference type="PROSITE" id="PS51198">
    <property type="entry name" value="UVRD_HELICASE_ATP_BIND"/>
    <property type="match status" value="1"/>
</dbReference>
<dbReference type="InterPro" id="IPR014016">
    <property type="entry name" value="UvrD-like_ATP-bd"/>
</dbReference>
<reference evidence="8" key="1">
    <citation type="submission" date="2020-11" db="EMBL/GenBank/DDBJ databases">
        <authorList>
            <consortium name="DOE Joint Genome Institute"/>
            <person name="Ahrendt S."/>
            <person name="Riley R."/>
            <person name="Andreopoulos W."/>
            <person name="Labutti K."/>
            <person name="Pangilinan J."/>
            <person name="Ruiz-Duenas F.J."/>
            <person name="Barrasa J.M."/>
            <person name="Sanchez-Garcia M."/>
            <person name="Camarero S."/>
            <person name="Miyauchi S."/>
            <person name="Serrano A."/>
            <person name="Linde D."/>
            <person name="Babiker R."/>
            <person name="Drula E."/>
            <person name="Ayuso-Fernandez I."/>
            <person name="Pacheco R."/>
            <person name="Padilla G."/>
            <person name="Ferreira P."/>
            <person name="Barriuso J."/>
            <person name="Kellner H."/>
            <person name="Castanera R."/>
            <person name="Alfaro M."/>
            <person name="Ramirez L."/>
            <person name="Pisabarro A.G."/>
            <person name="Kuo A."/>
            <person name="Tritt A."/>
            <person name="Lipzen A."/>
            <person name="He G."/>
            <person name="Yan M."/>
            <person name="Ng V."/>
            <person name="Cullen D."/>
            <person name="Martin F."/>
            <person name="Rosso M.-N."/>
            <person name="Henrissat B."/>
            <person name="Hibbett D."/>
            <person name="Martinez A.T."/>
            <person name="Grigoriev I.V."/>
        </authorList>
    </citation>
    <scope>NUCLEOTIDE SEQUENCE</scope>
    <source>
        <strain evidence="8">AH 40177</strain>
    </source>
</reference>
<keyword evidence="1 5" id="KW-0547">Nucleotide-binding</keyword>
<protein>
    <recommendedName>
        <fullName evidence="7">UvrD-like helicase ATP-binding domain-containing protein</fullName>
    </recommendedName>
</protein>
<dbReference type="Gene3D" id="3.40.50.300">
    <property type="entry name" value="P-loop containing nucleotide triphosphate hydrolases"/>
    <property type="match status" value="2"/>
</dbReference>
<comment type="caution">
    <text evidence="8">The sequence shown here is derived from an EMBL/GenBank/DDBJ whole genome shotgun (WGS) entry which is preliminary data.</text>
</comment>
<dbReference type="InterPro" id="IPR014017">
    <property type="entry name" value="DNA_helicase_UvrD-like_C"/>
</dbReference>
<dbReference type="GO" id="GO:0016787">
    <property type="term" value="F:hydrolase activity"/>
    <property type="evidence" value="ECO:0007669"/>
    <property type="project" value="UniProtKB-UniRule"/>
</dbReference>
<gene>
    <name evidence="8" type="ORF">BDP27DRAFT_1328979</name>
</gene>
<feature type="region of interest" description="Disordered" evidence="6">
    <location>
        <begin position="2166"/>
        <end position="2194"/>
    </location>
</feature>
<feature type="binding site" evidence="5">
    <location>
        <begin position="494"/>
        <end position="501"/>
    </location>
    <ligand>
        <name>ATP</name>
        <dbReference type="ChEBI" id="CHEBI:30616"/>
    </ligand>
</feature>
<dbReference type="GO" id="GO:0004386">
    <property type="term" value="F:helicase activity"/>
    <property type="evidence" value="ECO:0007669"/>
    <property type="project" value="UniProtKB-UniRule"/>
</dbReference>
<dbReference type="SUPFAM" id="SSF52540">
    <property type="entry name" value="P-loop containing nucleoside triphosphate hydrolases"/>
    <property type="match status" value="1"/>
</dbReference>
<evidence type="ECO:0000313" key="9">
    <source>
        <dbReference type="Proteomes" id="UP000772434"/>
    </source>
</evidence>
<proteinExistence type="predicted"/>
<dbReference type="Gene3D" id="1.25.40.10">
    <property type="entry name" value="Tetratricopeptide repeat domain"/>
    <property type="match status" value="1"/>
</dbReference>
<evidence type="ECO:0000256" key="5">
    <source>
        <dbReference type="PROSITE-ProRule" id="PRU00560"/>
    </source>
</evidence>
<dbReference type="SUPFAM" id="SSF48452">
    <property type="entry name" value="TPR-like"/>
    <property type="match status" value="1"/>
</dbReference>
<organism evidence="8 9">
    <name type="scientific">Rhodocollybia butyracea</name>
    <dbReference type="NCBI Taxonomy" id="206335"/>
    <lineage>
        <taxon>Eukaryota</taxon>
        <taxon>Fungi</taxon>
        <taxon>Dikarya</taxon>
        <taxon>Basidiomycota</taxon>
        <taxon>Agaricomycotina</taxon>
        <taxon>Agaricomycetes</taxon>
        <taxon>Agaricomycetidae</taxon>
        <taxon>Agaricales</taxon>
        <taxon>Marasmiineae</taxon>
        <taxon>Omphalotaceae</taxon>
        <taxon>Rhodocollybia</taxon>
    </lineage>
</organism>
<accession>A0A9P5PQB3</accession>
<sequence>MSILHTNLYPDDLFSSSRLTTAAAVEDSLAQFELVVQANFKRPDVLIAAFLQHHQHALPLVFSCIHEDIFNHLFRDYIYTLFRGETRAFVESFALQLLTKLSHFLYFHESPLSSLKVQECYRNIEAAVSVFKMLLTADFVDDRLVTEEDSTRIRARKHKQKPKRHEQTKSKAFVLDTKPFEVLGLQAPSTRTDADSISVVLLDILKDILNFYLSSFRLEDFASAIKLSFISCSVSEPLTHEKPTSELNSETTTLTEDVSVAYPRIQPMKSALHFDSIAGFGEWRIFISANADNELRSRRKKDRTSFDIIVKKIKELSNGFFSADNQKRLGGPSSEVPIFEAKMTADLRLIYQIDVVATDDERESQVIKIFGIYTHAQMDHRMWHSISRQLDRKGKEYRDRCAARIPGDTLGGKTFVPALFPPLPEDYENEPSTWLTEESEDDPVHTRFLMDKYVVFSQPLLNTMLADLDATFPHLVSVKERQIIEHPYSCFVIGRSGTGKTTTLLFKMLLVERTYQLSQGDTPKPRQIFVTQSRILAKKVEQYFTSLGRSLTASSASLEQLSAQRASQGDVVLDDEGDMIDVDDIVDWSGDLPSKFSELRDEHFPLFITFNGLCTMLEADIAAAEPNKTKKSPKYSTTLSTNSLERRPLSVTYEVFLRDYWPHFSQSLTNKLDPSLVFSELIGVIKGSEETLESTKHFLDAAAYSNLSSRNQSTFADNREDIYQLFTLYLAKKKRFGDIDGADRAHNILDFFKSNGIPGRKVDHLYVDEVQDNSLIDTLILRCLCHDGDGLFWAGDTAQTISVGSSFRFNSLKAFQWRLEEKRRSTSSVMVKKPVTFQLSVNYRSHSGIVDCAHSIIELIMRFWKDSIDRLSPEKGVVAGLKPLFFVNSDEGNESGSSLDQFVFGDSGNRIEFGAQQCILVRDEAAREEIKAKLGDVGLIMTIYESKGLEFNDVLLYNFFEDSPASLQQWRVILCALSDRSAVSAPDFERNKQNYTSICTELKFLYVAITRARENVWIIDSSTKGEPMRLYWTENDVARNIKPGLNAPTLATTSSPEEWANQGRTLFERKKWAEAKHCFERALQPDKVAIAEAYLRRERAERSSFDTKAGIKLRNHRFCEAAEAFLNCARSAARNRKLDFVRLAGSCYEKAGEFLLAAGNYHTARRFGEAVQCYRQADHYEEAINIVQNEDVDPSLVSDTVRVGKIFFFNQVQLLPPGPERNGKLELVGTLFESLEDQLEYLEDRDMDIARAALLVAHSRTREAAELHLVEGRVLEAIDLFIRDTGSKESEGRAAECILDGFWQKITFASEEQPTQDPDLPKLFELVKRIDQSSLTSNYRDEIAMFQAIMNNRQQTLRELGSTFLGTNVPAALLCLDRYFTSPLSFGNLTVSQMAEELNLFRLYSQHLWKMCIHPRPADWPELSKLFGFRKLSDSHVLLSTGSYLHATYTGTFRDQDSQISMTEFMTHFRARVSGRLRNRVFAQNAFCGGFGCNTFTPCLSFAAFSRCHREASCHDAHLSATLLTDSFYNIRLRIHMQQIQIVRILHNFYSYSDPTMVTQRRFWLTRLYESLFPPSHFLGTPAALRPEQIPEFSEARQTVQIWVRDFVYKLNYRPNFVLSDLTRLGTLAMVFDTPYVLSHALHRGVYAHLLTPPLLQRRGAGSIVAELIGLIEVSPNPDYLVAGLLTLRHVMTESVPIEISLLCDLLDNLCRSLILVACSRRDDHLHNVTLPRSWLLKPISIEEERRKQFHQLPILLDPIGDLLVQIYGDNRHLLYENHLAANIPFRIRTIFISRICRAICLLGYNIGNDLLRSNIHATTSSLRTMKSERYPFPAMYRSYVEACSWNDLARTVRNSTKGSAFDEMVNIQHTSRYDSTRHSPGGVRTVIYNKIEDIPKLLVGAISPIAPPNPHLPVRILKPPRTNTSPTSLAMPAPLTWKSMGPQIQAPSKVITEAAANTEVELEEQSEEQIEDVAQQAIPFSFSTNGPVVDQLHIHEPTENEHRQASVIQEAYKRYASRRMKQRTQLAISREKWFMSFLEMDSLQPGRYRKMLLGPLPHVLVWLDLLYNGAHESKAKTKKRTRLLLKSEELDLLDTQLTQINNAVKKITKWQKSVEPRSDLHSRRDCLELRNIVKEMDEFIRNDLVELPIAMSPETRAEFDTGFRGIAQEPAPPKAVPMKPPKPQLNNEDVEEF</sequence>
<evidence type="ECO:0000256" key="6">
    <source>
        <dbReference type="SAM" id="MobiDB-lite"/>
    </source>
</evidence>
<dbReference type="PANTHER" id="PTHR21529">
    <property type="entry name" value="MAMMARY TURMOR VIRUS RECEPTOR HOMOLOG 1, 2 MTVR1, 2"/>
    <property type="match status" value="1"/>
</dbReference>
<dbReference type="InterPro" id="IPR011990">
    <property type="entry name" value="TPR-like_helical_dom_sf"/>
</dbReference>
<evidence type="ECO:0000313" key="8">
    <source>
        <dbReference type="EMBL" id="KAF9067282.1"/>
    </source>
</evidence>
<dbReference type="EMBL" id="JADNRY010000075">
    <property type="protein sequence ID" value="KAF9067282.1"/>
    <property type="molecule type" value="Genomic_DNA"/>
</dbReference>
<evidence type="ECO:0000259" key="7">
    <source>
        <dbReference type="PROSITE" id="PS51198"/>
    </source>
</evidence>
<keyword evidence="9" id="KW-1185">Reference proteome</keyword>
<keyword evidence="3 5" id="KW-0347">Helicase</keyword>